<dbReference type="Gene3D" id="2.60.40.1120">
    <property type="entry name" value="Carboxypeptidase-like, regulatory domain"/>
    <property type="match status" value="5"/>
</dbReference>
<proteinExistence type="inferred from homology"/>
<dbReference type="SUPFAM" id="SSF49478">
    <property type="entry name" value="Cna protein B-type domain"/>
    <property type="match status" value="1"/>
</dbReference>
<dbReference type="EMBL" id="JASXSZ010000002">
    <property type="protein sequence ID" value="MDL9979026.1"/>
    <property type="molecule type" value="Genomic_DNA"/>
</dbReference>
<evidence type="ECO:0000256" key="2">
    <source>
        <dbReference type="ARBA" id="ARBA00022525"/>
    </source>
</evidence>
<comment type="similarity">
    <text evidence="1">Belongs to the serine-aspartate repeat-containing protein (SDr) family.</text>
</comment>
<evidence type="ECO:0000313" key="4">
    <source>
        <dbReference type="EMBL" id="MDL9979026.1"/>
    </source>
</evidence>
<dbReference type="RefSeq" id="WP_286288453.1">
    <property type="nucleotide sequence ID" value="NZ_JASXSZ010000002.1"/>
</dbReference>
<dbReference type="PANTHER" id="PTHR36108:SF13">
    <property type="entry name" value="COLOSSIN-B-RELATED"/>
    <property type="match status" value="1"/>
</dbReference>
<dbReference type="Proteomes" id="UP001235064">
    <property type="component" value="Unassembled WGS sequence"/>
</dbReference>
<reference evidence="4 5" key="1">
    <citation type="submission" date="2023-06" db="EMBL/GenBank/DDBJ databases">
        <title>Microbacterium sp. nov., isolated from a waste landfill.</title>
        <authorList>
            <person name="Wen W."/>
        </authorList>
    </citation>
    <scope>NUCLEOTIDE SEQUENCE [LARGE SCALE GENOMIC DNA]</scope>
    <source>
        <strain evidence="4 5">ASV49</strain>
    </source>
</reference>
<evidence type="ECO:0000313" key="5">
    <source>
        <dbReference type="Proteomes" id="UP001235064"/>
    </source>
</evidence>
<dbReference type="InterPro" id="IPR008969">
    <property type="entry name" value="CarboxyPept-like_regulatory"/>
</dbReference>
<evidence type="ECO:0000256" key="3">
    <source>
        <dbReference type="ARBA" id="ARBA00022729"/>
    </source>
</evidence>
<dbReference type="Gene3D" id="2.60.40.2700">
    <property type="match status" value="1"/>
</dbReference>
<evidence type="ECO:0000256" key="1">
    <source>
        <dbReference type="ARBA" id="ARBA00007257"/>
    </source>
</evidence>
<dbReference type="Pfam" id="PF13620">
    <property type="entry name" value="CarboxypepD_reg"/>
    <property type="match status" value="5"/>
</dbReference>
<keyword evidence="3" id="KW-0732">Signal</keyword>
<gene>
    <name evidence="4" type="ORF">QSV35_06755</name>
</gene>
<keyword evidence="5" id="KW-1185">Reference proteome</keyword>
<dbReference type="SUPFAM" id="SSF49464">
    <property type="entry name" value="Carboxypeptidase regulatory domain-like"/>
    <property type="match status" value="4"/>
</dbReference>
<accession>A0ABT7MX49</accession>
<name>A0ABT7MX49_9MICO</name>
<dbReference type="PANTHER" id="PTHR36108">
    <property type="entry name" value="COLOSSIN-B-RELATED"/>
    <property type="match status" value="1"/>
</dbReference>
<comment type="caution">
    <text evidence="4">The sequence shown here is derived from an EMBL/GenBank/DDBJ whole genome shotgun (WGS) entry which is preliminary data.</text>
</comment>
<organism evidence="4 5">
    <name type="scientific">Microbacterium candidum</name>
    <dbReference type="NCBI Taxonomy" id="3041922"/>
    <lineage>
        <taxon>Bacteria</taxon>
        <taxon>Bacillati</taxon>
        <taxon>Actinomycetota</taxon>
        <taxon>Actinomycetes</taxon>
        <taxon>Micrococcales</taxon>
        <taxon>Microbacteriaceae</taxon>
        <taxon>Microbacterium</taxon>
    </lineage>
</organism>
<protein>
    <submittedName>
        <fullName evidence="4">Carboxypeptidase-like regulatory domain-containing protein</fullName>
    </submittedName>
</protein>
<keyword evidence="2" id="KW-0964">Secreted</keyword>
<sequence>MVLALFGGTSSAWAVDPGTSTTTGSIGGTVTTGTGAAVSGGWVTATDPVTDAWGGSANTDINGDYQITGLAPGNYVVQFHTGYMYPTLASQWWNGAPSRSTATPITVTAGGSITGISAVLAAGGSIGGVVTSDTGAPGPNVMVSVYEATPAGAGDWIASGMTDASGAYLVSGLPADTYKVQFSSGGALLGEWYENAADAATATPLTVASGQQITANGVLTTGASITGVVTDSSGNPVENALVMAQPGSAGGYGSGTSTAADGSYSIVGLQPGAYQVQFLTQYATQNVAPGWWKGAQTEAKAKVLTLAAGSVASGISPRLDPGATISGTVTDASGSPIPNAQVAVFDSTNLMVEGTWTGADGSFAARGLSADSYRLEFTGQMNDGSTLVEWWKNAATLSAATPITVKRGQSVGGFNIDLSPTGGAVPETGSASLSGVVTDGLGHPLSGATVIAESAAMGDITMTDANGAWSIPGLVAGTYRVSFSATVGGSQVMQWWNGASSRTTATPIALSNAEQRTDINAALGAGALPPVDSSQPKITGPVRVGSVVSAQPRGWTAGTTFTYQWYADGAPIGGATAASFAITPDLVDKQLTVLVTGSKAGYQSVARSSAPTAAVLP</sequence>